<dbReference type="Pfam" id="PF19776">
    <property type="entry name" value="DUF6262"/>
    <property type="match status" value="1"/>
</dbReference>
<sequence length="166" mass="18282">MQRRPACPTASPLPPRIAVTSAAAAKAKSQAKTKSAEQAIRTLTKHGEPITFQAIQREAGVSHTFLYGRPDLRGRIERLRTQTRPIPAPAPPADEQSTLVLALTSQIAQLKKQHRQEVQALRDALERAHGENLDLHRELDRRTEAPDSRPRRPTPADNVASIEGTS</sequence>
<dbReference type="InterPro" id="IPR046229">
    <property type="entry name" value="TnpC-like"/>
</dbReference>
<proteinExistence type="predicted"/>
<accession>A0A6I4MTN5</accession>
<evidence type="ECO:0000256" key="1">
    <source>
        <dbReference type="SAM" id="MobiDB-lite"/>
    </source>
</evidence>
<evidence type="ECO:0000313" key="3">
    <source>
        <dbReference type="Proteomes" id="UP000462055"/>
    </source>
</evidence>
<reference evidence="2" key="1">
    <citation type="submission" date="2019-12" db="EMBL/GenBank/DDBJ databases">
        <title>Actinomadura physcomitrii sp. nov., a novel actinomycete isolated from moss [Physcomitrium sphaericum (Ludw) Fuernr].</title>
        <authorList>
            <person name="Zhuang X."/>
        </authorList>
    </citation>
    <scope>NUCLEOTIDE SEQUENCE [LARGE SCALE GENOMIC DNA]</scope>
    <source>
        <strain evidence="2">LD22</strain>
    </source>
</reference>
<dbReference type="EMBL" id="WBMS02000068">
    <property type="protein sequence ID" value="MWA07257.1"/>
    <property type="molecule type" value="Genomic_DNA"/>
</dbReference>
<feature type="region of interest" description="Disordered" evidence="1">
    <location>
        <begin position="1"/>
        <end position="38"/>
    </location>
</feature>
<name>A0A6I4MTN5_9ACTN</name>
<gene>
    <name evidence="2" type="ORF">F8568_044395</name>
</gene>
<feature type="compositionally biased region" description="Basic and acidic residues" evidence="1">
    <location>
        <begin position="129"/>
        <end position="150"/>
    </location>
</feature>
<dbReference type="AlphaFoldDB" id="A0A6I4MTN5"/>
<keyword evidence="3" id="KW-1185">Reference proteome</keyword>
<protein>
    <submittedName>
        <fullName evidence="2">Transposase</fullName>
    </submittedName>
</protein>
<feature type="region of interest" description="Disordered" evidence="1">
    <location>
        <begin position="129"/>
        <end position="166"/>
    </location>
</feature>
<dbReference type="Proteomes" id="UP000462055">
    <property type="component" value="Unassembled WGS sequence"/>
</dbReference>
<evidence type="ECO:0000313" key="2">
    <source>
        <dbReference type="EMBL" id="MWA07257.1"/>
    </source>
</evidence>
<comment type="caution">
    <text evidence="2">The sequence shown here is derived from an EMBL/GenBank/DDBJ whole genome shotgun (WGS) entry which is preliminary data.</text>
</comment>
<feature type="compositionally biased region" description="Low complexity" evidence="1">
    <location>
        <begin position="18"/>
        <end position="38"/>
    </location>
</feature>
<organism evidence="2 3">
    <name type="scientific">Actinomadura physcomitrii</name>
    <dbReference type="NCBI Taxonomy" id="2650748"/>
    <lineage>
        <taxon>Bacteria</taxon>
        <taxon>Bacillati</taxon>
        <taxon>Actinomycetota</taxon>
        <taxon>Actinomycetes</taxon>
        <taxon>Streptosporangiales</taxon>
        <taxon>Thermomonosporaceae</taxon>
        <taxon>Actinomadura</taxon>
    </lineage>
</organism>